<dbReference type="HOGENOM" id="CLU_3287439_0_0_9"/>
<reference evidence="1 2" key="2">
    <citation type="submission" date="2007-08" db="EMBL/GenBank/DDBJ databases">
        <authorList>
            <person name="Fulton L."/>
            <person name="Clifton S."/>
            <person name="Fulton B."/>
            <person name="Xu J."/>
            <person name="Minx P."/>
            <person name="Pepin K.H."/>
            <person name="Johnson M."/>
            <person name="Thiruvilangam P."/>
            <person name="Bhonagiri V."/>
            <person name="Nash W.E."/>
            <person name="Wang C."/>
            <person name="Mardis E.R."/>
            <person name="Wilson R.K."/>
        </authorList>
    </citation>
    <scope>NUCLEOTIDE SEQUENCE [LARGE SCALE GENOMIC DNA]</scope>
    <source>
        <strain evidence="1 2">DSM 753</strain>
    </source>
</reference>
<evidence type="ECO:0000313" key="2">
    <source>
        <dbReference type="Proteomes" id="UP000003490"/>
    </source>
</evidence>
<protein>
    <submittedName>
        <fullName evidence="1">Uncharacterized protein</fullName>
    </submittedName>
</protein>
<dbReference type="AlphaFoldDB" id="A7VVQ5"/>
<gene>
    <name evidence="1" type="ORF">CLOLEP_02667</name>
</gene>
<sequence>MEQAFFYKSRRERRSFITAPIGRQLADAPSEIRKAIKYES</sequence>
<reference evidence="1 2" key="1">
    <citation type="submission" date="2007-08" db="EMBL/GenBank/DDBJ databases">
        <title>Draft genome sequence of Clostridium leptum (DSM 753).</title>
        <authorList>
            <person name="Sudarsanam P."/>
            <person name="Ley R."/>
            <person name="Guruge J."/>
            <person name="Turnbaugh P.J."/>
            <person name="Mahowald M."/>
            <person name="Liep D."/>
            <person name="Gordon J."/>
        </authorList>
    </citation>
    <scope>NUCLEOTIDE SEQUENCE [LARGE SCALE GENOMIC DNA]</scope>
    <source>
        <strain evidence="1 2">DSM 753</strain>
    </source>
</reference>
<accession>A7VVQ5</accession>
<evidence type="ECO:0000313" key="1">
    <source>
        <dbReference type="EMBL" id="EDO61055.1"/>
    </source>
</evidence>
<organism evidence="1 2">
    <name type="scientific">[Clostridium] leptum DSM 753</name>
    <dbReference type="NCBI Taxonomy" id="428125"/>
    <lineage>
        <taxon>Bacteria</taxon>
        <taxon>Bacillati</taxon>
        <taxon>Bacillota</taxon>
        <taxon>Clostridia</taxon>
        <taxon>Eubacteriales</taxon>
        <taxon>Oscillospiraceae</taxon>
        <taxon>Oscillospiraceae incertae sedis</taxon>
    </lineage>
</organism>
<name>A7VVQ5_9FIRM</name>
<dbReference type="Proteomes" id="UP000003490">
    <property type="component" value="Unassembled WGS sequence"/>
</dbReference>
<comment type="caution">
    <text evidence="1">The sequence shown here is derived from an EMBL/GenBank/DDBJ whole genome shotgun (WGS) entry which is preliminary data.</text>
</comment>
<dbReference type="EMBL" id="ABCB02000019">
    <property type="protein sequence ID" value="EDO61055.1"/>
    <property type="molecule type" value="Genomic_DNA"/>
</dbReference>
<proteinExistence type="predicted"/>